<evidence type="ECO:0000313" key="2">
    <source>
        <dbReference type="EMBL" id="KAL1487870.1"/>
    </source>
</evidence>
<feature type="domain" description="MADF" evidence="1">
    <location>
        <begin position="5"/>
        <end position="95"/>
    </location>
</feature>
<name>A0ABD1E0L2_HYPHA</name>
<protein>
    <recommendedName>
        <fullName evidence="1">MADF domain-containing protein</fullName>
    </recommendedName>
</protein>
<keyword evidence="3" id="KW-1185">Reference proteome</keyword>
<evidence type="ECO:0000313" key="3">
    <source>
        <dbReference type="Proteomes" id="UP001566132"/>
    </source>
</evidence>
<sequence length="252" mass="29472">MDDSKLCELVGQHPSLFDPKNKFYKEQNVKDNAWVEIANILHQRVDDCKKRWKNIRDTFNRRKRIGKLGTGSARNMKRSKWFLSDTLSFLNNVEKDFDTESTQNESENIDKIVETEELDSLIINTTTKNRSASDTLEKNEKMAIPLNSRKRQKMNENVIDILKTNNQARSERHAQLMEAMQQTKEEHPIDSFFKSMAYSVKKFSKINQVKAKMEVCRIISELELQELQQYQDSRPSTSYTVYSSSTSTEEIL</sequence>
<dbReference type="EMBL" id="JBDJPC010000017">
    <property type="protein sequence ID" value="KAL1487870.1"/>
    <property type="molecule type" value="Genomic_DNA"/>
</dbReference>
<gene>
    <name evidence="2" type="ORF">ABEB36_015520</name>
</gene>
<dbReference type="InterPro" id="IPR039353">
    <property type="entry name" value="TF_Adf1"/>
</dbReference>
<comment type="caution">
    <text evidence="2">The sequence shown here is derived from an EMBL/GenBank/DDBJ whole genome shotgun (WGS) entry which is preliminary data.</text>
</comment>
<accession>A0ABD1E0L2</accession>
<dbReference type="PROSITE" id="PS51029">
    <property type="entry name" value="MADF"/>
    <property type="match status" value="1"/>
</dbReference>
<dbReference type="PANTHER" id="PTHR12243">
    <property type="entry name" value="MADF DOMAIN TRANSCRIPTION FACTOR"/>
    <property type="match status" value="1"/>
</dbReference>
<dbReference type="Pfam" id="PF10545">
    <property type="entry name" value="MADF_DNA_bdg"/>
    <property type="match status" value="1"/>
</dbReference>
<dbReference type="Proteomes" id="UP001566132">
    <property type="component" value="Unassembled WGS sequence"/>
</dbReference>
<dbReference type="SMART" id="SM00595">
    <property type="entry name" value="MADF"/>
    <property type="match status" value="1"/>
</dbReference>
<dbReference type="InterPro" id="IPR006578">
    <property type="entry name" value="MADF-dom"/>
</dbReference>
<reference evidence="2 3" key="1">
    <citation type="submission" date="2024-05" db="EMBL/GenBank/DDBJ databases">
        <title>Genetic variation in Jamaican populations of the coffee berry borer (Hypothenemus hampei).</title>
        <authorList>
            <person name="Errbii M."/>
            <person name="Myrie A."/>
        </authorList>
    </citation>
    <scope>NUCLEOTIDE SEQUENCE [LARGE SCALE GENOMIC DNA]</scope>
    <source>
        <strain evidence="2">JA-Hopewell-2020-01-JO</strain>
        <tissue evidence="2">Whole body</tissue>
    </source>
</reference>
<dbReference type="PANTHER" id="PTHR12243:SF60">
    <property type="entry name" value="SI:CH211-15D5.12-RELATED"/>
    <property type="match status" value="1"/>
</dbReference>
<organism evidence="2 3">
    <name type="scientific">Hypothenemus hampei</name>
    <name type="common">Coffee berry borer</name>
    <dbReference type="NCBI Taxonomy" id="57062"/>
    <lineage>
        <taxon>Eukaryota</taxon>
        <taxon>Metazoa</taxon>
        <taxon>Ecdysozoa</taxon>
        <taxon>Arthropoda</taxon>
        <taxon>Hexapoda</taxon>
        <taxon>Insecta</taxon>
        <taxon>Pterygota</taxon>
        <taxon>Neoptera</taxon>
        <taxon>Endopterygota</taxon>
        <taxon>Coleoptera</taxon>
        <taxon>Polyphaga</taxon>
        <taxon>Cucujiformia</taxon>
        <taxon>Curculionidae</taxon>
        <taxon>Scolytinae</taxon>
        <taxon>Hypothenemus</taxon>
    </lineage>
</organism>
<dbReference type="AlphaFoldDB" id="A0ABD1E0L2"/>
<proteinExistence type="predicted"/>
<evidence type="ECO:0000259" key="1">
    <source>
        <dbReference type="PROSITE" id="PS51029"/>
    </source>
</evidence>